<feature type="transmembrane region" description="Helical" evidence="1">
    <location>
        <begin position="172"/>
        <end position="198"/>
    </location>
</feature>
<gene>
    <name evidence="2" type="ORF">ACFQ03_00915</name>
</gene>
<feature type="transmembrane region" description="Helical" evidence="1">
    <location>
        <begin position="108"/>
        <end position="130"/>
    </location>
</feature>
<accession>A0ABW3D5P7</accession>
<keyword evidence="1" id="KW-0812">Transmembrane</keyword>
<keyword evidence="1" id="KW-1133">Transmembrane helix</keyword>
<keyword evidence="1" id="KW-0472">Membrane</keyword>
<feature type="transmembrane region" description="Helical" evidence="1">
    <location>
        <begin position="21"/>
        <end position="44"/>
    </location>
</feature>
<organism evidence="2 3">
    <name type="scientific">Paenibacillus residui</name>
    <dbReference type="NCBI Taxonomy" id="629724"/>
    <lineage>
        <taxon>Bacteria</taxon>
        <taxon>Bacillati</taxon>
        <taxon>Bacillota</taxon>
        <taxon>Bacilli</taxon>
        <taxon>Bacillales</taxon>
        <taxon>Paenibacillaceae</taxon>
        <taxon>Paenibacillus</taxon>
    </lineage>
</organism>
<proteinExistence type="predicted"/>
<protein>
    <recommendedName>
        <fullName evidence="4">ABC transporter permease</fullName>
    </recommendedName>
</protein>
<name>A0ABW3D5P7_9BACL</name>
<evidence type="ECO:0000313" key="2">
    <source>
        <dbReference type="EMBL" id="MFD0867707.1"/>
    </source>
</evidence>
<evidence type="ECO:0000313" key="3">
    <source>
        <dbReference type="Proteomes" id="UP001597120"/>
    </source>
</evidence>
<dbReference type="EMBL" id="JBHTIU010000002">
    <property type="protein sequence ID" value="MFD0867707.1"/>
    <property type="molecule type" value="Genomic_DNA"/>
</dbReference>
<comment type="caution">
    <text evidence="2">The sequence shown here is derived from an EMBL/GenBank/DDBJ whole genome shotgun (WGS) entry which is preliminary data.</text>
</comment>
<feature type="transmembrane region" description="Helical" evidence="1">
    <location>
        <begin position="50"/>
        <end position="72"/>
    </location>
</feature>
<dbReference type="Proteomes" id="UP001597120">
    <property type="component" value="Unassembled WGS sequence"/>
</dbReference>
<sequence>MDRMFMWKNVRFLIKYESVRTGWGWLWTTIFYFFFSLTTVSLLYSQSYTLFTRFAADIFFLAVTGTIGFTFMSRDYGSNWWKSHALSKKLTLLKSLPVTTFEIVFSRYIAYLLVFVIMSLVYFVPLYFISQWELLPLTREQYISFVFIWLGYSLACGGLYLLMELSLKERTYFICCVIHMFLLIFVVAGLQLAGIHLVEESMELAGKSSILAPLISIAVGGVIQAVCLRISVRRLDWRDAS</sequence>
<keyword evidence="3" id="KW-1185">Reference proteome</keyword>
<reference evidence="3" key="1">
    <citation type="journal article" date="2019" name="Int. J. Syst. Evol. Microbiol.">
        <title>The Global Catalogue of Microorganisms (GCM) 10K type strain sequencing project: providing services to taxonomists for standard genome sequencing and annotation.</title>
        <authorList>
            <consortium name="The Broad Institute Genomics Platform"/>
            <consortium name="The Broad Institute Genome Sequencing Center for Infectious Disease"/>
            <person name="Wu L."/>
            <person name="Ma J."/>
        </authorList>
    </citation>
    <scope>NUCLEOTIDE SEQUENCE [LARGE SCALE GENOMIC DNA]</scope>
    <source>
        <strain evidence="3">CCUG 57263</strain>
    </source>
</reference>
<feature type="transmembrane region" description="Helical" evidence="1">
    <location>
        <begin position="142"/>
        <end position="163"/>
    </location>
</feature>
<evidence type="ECO:0000256" key="1">
    <source>
        <dbReference type="SAM" id="Phobius"/>
    </source>
</evidence>
<evidence type="ECO:0008006" key="4">
    <source>
        <dbReference type="Google" id="ProtNLM"/>
    </source>
</evidence>
<feature type="transmembrane region" description="Helical" evidence="1">
    <location>
        <begin position="210"/>
        <end position="232"/>
    </location>
</feature>
<dbReference type="RefSeq" id="WP_144935417.1">
    <property type="nucleotide sequence ID" value="NZ_JBHTIU010000002.1"/>
</dbReference>